<evidence type="ECO:0008006" key="2">
    <source>
        <dbReference type="Google" id="ProtNLM"/>
    </source>
</evidence>
<dbReference type="AlphaFoldDB" id="A0A383ARA3"/>
<reference evidence="1" key="1">
    <citation type="submission" date="2018-05" db="EMBL/GenBank/DDBJ databases">
        <authorList>
            <person name="Lanie J.A."/>
            <person name="Ng W.-L."/>
            <person name="Kazmierczak K.M."/>
            <person name="Andrzejewski T.M."/>
            <person name="Davidsen T.M."/>
            <person name="Wayne K.J."/>
            <person name="Tettelin H."/>
            <person name="Glass J.I."/>
            <person name="Rusch D."/>
            <person name="Podicherti R."/>
            <person name="Tsui H.-C.T."/>
            <person name="Winkler M.E."/>
        </authorList>
    </citation>
    <scope>NUCLEOTIDE SEQUENCE</scope>
</reference>
<dbReference type="Gene3D" id="2.60.120.620">
    <property type="entry name" value="q2cbj1_9rhob like domain"/>
    <property type="match status" value="1"/>
</dbReference>
<protein>
    <recommendedName>
        <fullName evidence="2">JmjC domain-containing protein</fullName>
    </recommendedName>
</protein>
<proteinExistence type="predicted"/>
<dbReference type="SUPFAM" id="SSF51197">
    <property type="entry name" value="Clavaminate synthase-like"/>
    <property type="match status" value="1"/>
</dbReference>
<dbReference type="EMBL" id="UINC01194231">
    <property type="protein sequence ID" value="SVE10224.1"/>
    <property type="molecule type" value="Genomic_DNA"/>
</dbReference>
<name>A0A383ARA3_9ZZZZ</name>
<sequence length="139" mass="15348">MNPKSTASELTRPVADFDVANDLPGSDAVSAYQRDGVVCLRNAHNARWLALIEQGIGSALAGQSEDLDIVRKPDDSGRFSFSSQAWQQVEPFRQFIFESRAPDLAWPFLDSAALMLFYDFLVIKEAGAASATTPWHQDQ</sequence>
<evidence type="ECO:0000313" key="1">
    <source>
        <dbReference type="EMBL" id="SVE10224.1"/>
    </source>
</evidence>
<feature type="non-terminal residue" evidence="1">
    <location>
        <position position="139"/>
    </location>
</feature>
<gene>
    <name evidence="1" type="ORF">METZ01_LOCUS463078</name>
</gene>
<organism evidence="1">
    <name type="scientific">marine metagenome</name>
    <dbReference type="NCBI Taxonomy" id="408172"/>
    <lineage>
        <taxon>unclassified sequences</taxon>
        <taxon>metagenomes</taxon>
        <taxon>ecological metagenomes</taxon>
    </lineage>
</organism>
<accession>A0A383ARA3</accession>